<dbReference type="InterPro" id="IPR019793">
    <property type="entry name" value="Peroxidases_heam-ligand_BS"/>
</dbReference>
<keyword evidence="2" id="KW-0812">Transmembrane</keyword>
<dbReference type="Proteomes" id="UP000507470">
    <property type="component" value="Unassembled WGS sequence"/>
</dbReference>
<accession>A0A6J8D1K9</accession>
<dbReference type="PROSITE" id="PS00435">
    <property type="entry name" value="PEROXIDASE_1"/>
    <property type="match status" value="1"/>
</dbReference>
<keyword evidence="4" id="KW-1185">Reference proteome</keyword>
<protein>
    <submittedName>
        <fullName evidence="3">Uncharacterized protein</fullName>
    </submittedName>
</protein>
<evidence type="ECO:0000313" key="4">
    <source>
        <dbReference type="Proteomes" id="UP000507470"/>
    </source>
</evidence>
<keyword evidence="2" id="KW-0472">Membrane</keyword>
<dbReference type="OrthoDB" id="6130882at2759"/>
<proteinExistence type="predicted"/>
<feature type="transmembrane region" description="Helical" evidence="2">
    <location>
        <begin position="167"/>
        <end position="190"/>
    </location>
</feature>
<dbReference type="EMBL" id="CACVKT020006453">
    <property type="protein sequence ID" value="CAC5401759.1"/>
    <property type="molecule type" value="Genomic_DNA"/>
</dbReference>
<evidence type="ECO:0000256" key="2">
    <source>
        <dbReference type="SAM" id="Phobius"/>
    </source>
</evidence>
<dbReference type="AlphaFoldDB" id="A0A6J8D1K9"/>
<keyword evidence="2" id="KW-1133">Transmembrane helix</keyword>
<feature type="region of interest" description="Disordered" evidence="1">
    <location>
        <begin position="195"/>
        <end position="227"/>
    </location>
</feature>
<gene>
    <name evidence="3" type="ORF">MCOR_35813</name>
</gene>
<reference evidence="3 4" key="1">
    <citation type="submission" date="2020-06" db="EMBL/GenBank/DDBJ databases">
        <authorList>
            <person name="Li R."/>
            <person name="Bekaert M."/>
        </authorList>
    </citation>
    <scope>NUCLEOTIDE SEQUENCE [LARGE SCALE GENOMIC DNA]</scope>
    <source>
        <strain evidence="4">wild</strain>
    </source>
</reference>
<organism evidence="3 4">
    <name type="scientific">Mytilus coruscus</name>
    <name type="common">Sea mussel</name>
    <dbReference type="NCBI Taxonomy" id="42192"/>
    <lineage>
        <taxon>Eukaryota</taxon>
        <taxon>Metazoa</taxon>
        <taxon>Spiralia</taxon>
        <taxon>Lophotrochozoa</taxon>
        <taxon>Mollusca</taxon>
        <taxon>Bivalvia</taxon>
        <taxon>Autobranchia</taxon>
        <taxon>Pteriomorphia</taxon>
        <taxon>Mytilida</taxon>
        <taxon>Mytiloidea</taxon>
        <taxon>Mytilidae</taxon>
        <taxon>Mytilinae</taxon>
        <taxon>Mytilus</taxon>
    </lineage>
</organism>
<name>A0A6J8D1K9_MYTCO</name>
<evidence type="ECO:0000313" key="3">
    <source>
        <dbReference type="EMBL" id="CAC5401759.1"/>
    </source>
</evidence>
<evidence type="ECO:0000256" key="1">
    <source>
        <dbReference type="SAM" id="MobiDB-lite"/>
    </source>
</evidence>
<sequence length="320" mass="36011">MCPKIISYCLLFGIISSNSDQYSTDGETCISIERNHQRRIECLGNKSLFIKQAWFDAQKRCKYRISSTTLLLKQKLDYCFGMPCCTVPFYPPLKKHWYLNILFQCKGGHNVEGDSGSLSTYSSDIDSSSKYHDRNIIPIDETTTHFHGFKNTSDEESRPESHGGPNYAFVVGVIVGVLLITCIIVGVCLLRRRNASSNAQRPSKRKGMTKSNPTHDPAHGQTESENNQRAHLMNSPDAIHMSASHTVNFDNTTNESNSYSHIRNTVDDSDVTYDHTIRHAVHDTCNGDYGIAHRILTEDDYDVSGNFRQSLSNTADPVYN</sequence>